<dbReference type="EMBL" id="CP023445">
    <property type="protein sequence ID" value="ATE54042.1"/>
    <property type="molecule type" value="Genomic_DNA"/>
</dbReference>
<dbReference type="RefSeq" id="WP_096492965.1">
    <property type="nucleotide sequence ID" value="NZ_CP023445.1"/>
</dbReference>
<dbReference type="GO" id="GO:0004519">
    <property type="term" value="F:endonuclease activity"/>
    <property type="evidence" value="ECO:0007669"/>
    <property type="project" value="UniProtKB-KW"/>
</dbReference>
<dbReference type="Pfam" id="PF09509">
    <property type="entry name" value="Hypoth_Ymh"/>
    <property type="match status" value="1"/>
</dbReference>
<proteinExistence type="predicted"/>
<keyword evidence="3" id="KW-1185">Reference proteome</keyword>
<evidence type="ECO:0000259" key="1">
    <source>
        <dbReference type="Pfam" id="PF09509"/>
    </source>
</evidence>
<evidence type="ECO:0000313" key="3">
    <source>
        <dbReference type="Proteomes" id="UP000218505"/>
    </source>
</evidence>
<keyword evidence="2" id="KW-0540">Nuclease</keyword>
<accession>A0A290Z4Y2</accession>
<dbReference type="AlphaFoldDB" id="A0A290Z4Y2"/>
<name>A0A290Z4Y2_9PSEU</name>
<evidence type="ECO:0000313" key="2">
    <source>
        <dbReference type="EMBL" id="ATE54042.1"/>
    </source>
</evidence>
<reference evidence="2" key="1">
    <citation type="submission" date="2017-09" db="EMBL/GenBank/DDBJ databases">
        <title>Complete Genome Sequence of ansamitocin-producing Bacterium Actinosynnema pretiosum X47.</title>
        <authorList>
            <person name="Cao G."/>
            <person name="Zong G."/>
            <person name="Zhong C."/>
            <person name="Fu J."/>
        </authorList>
    </citation>
    <scope>NUCLEOTIDE SEQUENCE [LARGE SCALE GENOMIC DNA]</scope>
    <source>
        <strain evidence="2">X47</strain>
    </source>
</reference>
<sequence length="244" mass="27371">MAVDVDWAIGEIDSFLELTELHRPPDPYGVVFLGSELANRGRQEAIVASAHVVEQIFGRVMPNWRTEVPADRNHDINRWCQHIEAAQRVRTALLRQVELREKLGDDAPQLDAARLHPWIWEGARSLWQSGHYREAVRVACVKLNAETQNKVNRRDIAEIDLFNQVFSADPPQPGKPRLHVAVADGSKTFTSLQRGVRCFAEGCYAAIRNPISHSVGDLAEDEALEQLAALSVLARWVDQATLTT</sequence>
<gene>
    <name evidence="2" type="ORF">CNX65_12670</name>
</gene>
<dbReference type="Proteomes" id="UP000218505">
    <property type="component" value="Chromosome"/>
</dbReference>
<protein>
    <submittedName>
        <fullName evidence="2">Restriction endonuclease</fullName>
    </submittedName>
</protein>
<organism evidence="2 3">
    <name type="scientific">Actinosynnema pretiosum</name>
    <dbReference type="NCBI Taxonomy" id="42197"/>
    <lineage>
        <taxon>Bacteria</taxon>
        <taxon>Bacillati</taxon>
        <taxon>Actinomycetota</taxon>
        <taxon>Actinomycetes</taxon>
        <taxon>Pseudonocardiales</taxon>
        <taxon>Pseudonocardiaceae</taxon>
        <taxon>Actinosynnema</taxon>
    </lineage>
</organism>
<dbReference type="InterPro" id="IPR012654">
    <property type="entry name" value="CHP02391"/>
</dbReference>
<feature type="domain" description="Conserved hypothetical protein CHP02391" evidence="1">
    <location>
        <begin position="114"/>
        <end position="237"/>
    </location>
</feature>
<keyword evidence="2" id="KW-0378">Hydrolase</keyword>
<dbReference type="KEGG" id="apre:CNX65_12670"/>
<keyword evidence="2" id="KW-0255">Endonuclease</keyword>